<protein>
    <submittedName>
        <fullName evidence="3">VanZ family protein</fullName>
    </submittedName>
</protein>
<evidence type="ECO:0000259" key="2">
    <source>
        <dbReference type="Pfam" id="PF04892"/>
    </source>
</evidence>
<feature type="domain" description="VanZ-like" evidence="2">
    <location>
        <begin position="15"/>
        <end position="133"/>
    </location>
</feature>
<gene>
    <name evidence="3" type="ORF">IBG24_10950</name>
</gene>
<comment type="caution">
    <text evidence="3">The sequence shown here is derived from an EMBL/GenBank/DDBJ whole genome shotgun (WGS) entry which is preliminary data.</text>
</comment>
<dbReference type="InterPro" id="IPR006976">
    <property type="entry name" value="VanZ-like"/>
</dbReference>
<feature type="transmembrane region" description="Helical" evidence="1">
    <location>
        <begin position="144"/>
        <end position="165"/>
    </location>
</feature>
<feature type="transmembrane region" description="Helical" evidence="1">
    <location>
        <begin position="57"/>
        <end position="79"/>
    </location>
</feature>
<accession>A0A8I0K0X1</accession>
<feature type="transmembrane region" description="Helical" evidence="1">
    <location>
        <begin position="86"/>
        <end position="107"/>
    </location>
</feature>
<dbReference type="Proteomes" id="UP000620591">
    <property type="component" value="Unassembled WGS sequence"/>
</dbReference>
<sequence length="169" mass="17356">MGAHRRPPLALAFVAAYVAVLAVVGWWPRQVDADVGIVHWSPVQTMARLVTVQPAEVLAGVEVAAHAALFVPVGVFIALRWRRASAGTAVVVASALALAIETVQWIAPIDRTASAVDLVADVAGGLLGFVAVRAVTHHPRAGATIVGGLVVIVLGVAAVLIWGMAVSTA</sequence>
<keyword evidence="1" id="KW-1133">Transmembrane helix</keyword>
<reference evidence="3" key="1">
    <citation type="submission" date="2020-09" db="EMBL/GenBank/DDBJ databases">
        <title>Novel species in genus Aeromicrobium.</title>
        <authorList>
            <person name="Zhang G."/>
        </authorList>
    </citation>
    <scope>NUCLEOTIDE SEQUENCE</scope>
    <source>
        <strain evidence="3">Zg-636</strain>
    </source>
</reference>
<dbReference type="Pfam" id="PF04892">
    <property type="entry name" value="VanZ"/>
    <property type="match status" value="1"/>
</dbReference>
<proteinExistence type="predicted"/>
<keyword evidence="1" id="KW-0472">Membrane</keyword>
<feature type="transmembrane region" description="Helical" evidence="1">
    <location>
        <begin position="113"/>
        <end position="132"/>
    </location>
</feature>
<evidence type="ECO:0000313" key="3">
    <source>
        <dbReference type="EMBL" id="MBC9226836.1"/>
    </source>
</evidence>
<dbReference type="RefSeq" id="WP_187769596.1">
    <property type="nucleotide sequence ID" value="NZ_JACTVM010000003.1"/>
</dbReference>
<dbReference type="AlphaFoldDB" id="A0A8I0K0X1"/>
<organism evidence="3 4">
    <name type="scientific">Aeromicrobium senzhongii</name>
    <dbReference type="NCBI Taxonomy" id="2663859"/>
    <lineage>
        <taxon>Bacteria</taxon>
        <taxon>Bacillati</taxon>
        <taxon>Actinomycetota</taxon>
        <taxon>Actinomycetes</taxon>
        <taxon>Propionibacteriales</taxon>
        <taxon>Nocardioidaceae</taxon>
        <taxon>Aeromicrobium</taxon>
    </lineage>
</organism>
<keyword evidence="1" id="KW-0812">Transmembrane</keyword>
<evidence type="ECO:0000313" key="4">
    <source>
        <dbReference type="Proteomes" id="UP000620591"/>
    </source>
</evidence>
<evidence type="ECO:0000256" key="1">
    <source>
        <dbReference type="SAM" id="Phobius"/>
    </source>
</evidence>
<dbReference type="EMBL" id="JACTVM010000003">
    <property type="protein sequence ID" value="MBC9226836.1"/>
    <property type="molecule type" value="Genomic_DNA"/>
</dbReference>
<name>A0A8I0K0X1_9ACTN</name>